<accession>A0A9P4YIC7</accession>
<feature type="compositionally biased region" description="Pro residues" evidence="1">
    <location>
        <begin position="193"/>
        <end position="210"/>
    </location>
</feature>
<protein>
    <submittedName>
        <fullName evidence="3">Uncharacterized protein</fullName>
    </submittedName>
</protein>
<evidence type="ECO:0000256" key="1">
    <source>
        <dbReference type="SAM" id="MobiDB-lite"/>
    </source>
</evidence>
<proteinExistence type="predicted"/>
<sequence length="292" mass="30094">MHFFSKTTIALTVALAAFSDASSHGRHRYRHFNRQVSSVSVPLSTGCPTPTSTMVEPPAKKPVDTSSAGMTPVSVPTGTGTNPKPTPPDSSVTVITSVVSFTLGPGNSVTSYTYTTSVPITRETRTVIPTPVGPPSSVPPTTRTRTQTSTSTQTEWVTLTEACASPSQGGPGSAHTKAPENPAGNPDQAPTSAPQPPAGPPADNTCPPPTTVTVTQATATVTKTVTITSMPTPAQEAENHAPAVKLPDQATPPFPSPKPTHPTHPPHPSHPSQGMPHGTGSPAYHFPTGLAY</sequence>
<feature type="region of interest" description="Disordered" evidence="1">
    <location>
        <begin position="40"/>
        <end position="90"/>
    </location>
</feature>
<dbReference type="AlphaFoldDB" id="A0A9P4YIC7"/>
<evidence type="ECO:0000313" key="4">
    <source>
        <dbReference type="Proteomes" id="UP000749309"/>
    </source>
</evidence>
<evidence type="ECO:0000256" key="2">
    <source>
        <dbReference type="SAM" id="SignalP"/>
    </source>
</evidence>
<gene>
    <name evidence="3" type="ORF">GY632_3050</name>
</gene>
<feature type="chain" id="PRO_5040156769" evidence="2">
    <location>
        <begin position="24"/>
        <end position="292"/>
    </location>
</feature>
<evidence type="ECO:0000313" key="3">
    <source>
        <dbReference type="EMBL" id="KAF3895959.1"/>
    </source>
</evidence>
<reference evidence="3" key="1">
    <citation type="submission" date="2020-03" db="EMBL/GenBank/DDBJ databases">
        <title>Whole Genome Sequence of Trichophyton interdigitale from India.</title>
        <authorList>
            <person name="Kumar P."/>
        </authorList>
    </citation>
    <scope>NUCLEOTIDE SEQUENCE</scope>
    <source>
        <strain evidence="3">UCMS-IGIB-CI14</strain>
    </source>
</reference>
<name>A0A9P4YIC7_9EURO</name>
<dbReference type="Proteomes" id="UP000749309">
    <property type="component" value="Unassembled WGS sequence"/>
</dbReference>
<feature type="region of interest" description="Disordered" evidence="1">
    <location>
        <begin position="126"/>
        <end position="212"/>
    </location>
</feature>
<feature type="compositionally biased region" description="Pro residues" evidence="1">
    <location>
        <begin position="250"/>
        <end position="269"/>
    </location>
</feature>
<feature type="compositionally biased region" description="Low complexity" evidence="1">
    <location>
        <begin position="76"/>
        <end position="90"/>
    </location>
</feature>
<feature type="signal peptide" evidence="2">
    <location>
        <begin position="1"/>
        <end position="23"/>
    </location>
</feature>
<organism evidence="3 4">
    <name type="scientific">Trichophyton interdigitale</name>
    <dbReference type="NCBI Taxonomy" id="101480"/>
    <lineage>
        <taxon>Eukaryota</taxon>
        <taxon>Fungi</taxon>
        <taxon>Dikarya</taxon>
        <taxon>Ascomycota</taxon>
        <taxon>Pezizomycotina</taxon>
        <taxon>Eurotiomycetes</taxon>
        <taxon>Eurotiomycetidae</taxon>
        <taxon>Onygenales</taxon>
        <taxon>Arthrodermataceae</taxon>
        <taxon>Trichophyton</taxon>
    </lineage>
</organism>
<feature type="compositionally biased region" description="Low complexity" evidence="1">
    <location>
        <begin position="139"/>
        <end position="160"/>
    </location>
</feature>
<feature type="compositionally biased region" description="Polar residues" evidence="1">
    <location>
        <begin position="40"/>
        <end position="54"/>
    </location>
</feature>
<feature type="region of interest" description="Disordered" evidence="1">
    <location>
        <begin position="245"/>
        <end position="292"/>
    </location>
</feature>
<dbReference type="EMBL" id="JAAQVJ010000081">
    <property type="protein sequence ID" value="KAF3895959.1"/>
    <property type="molecule type" value="Genomic_DNA"/>
</dbReference>
<keyword evidence="2" id="KW-0732">Signal</keyword>
<comment type="caution">
    <text evidence="3">The sequence shown here is derived from an EMBL/GenBank/DDBJ whole genome shotgun (WGS) entry which is preliminary data.</text>
</comment>